<reference evidence="4" key="2">
    <citation type="submission" date="2024-04" db="EMBL/GenBank/DDBJ databases">
        <authorList>
            <person name="Chen Y."/>
            <person name="Shah S."/>
            <person name="Dougan E. K."/>
            <person name="Thang M."/>
            <person name="Chan C."/>
        </authorList>
    </citation>
    <scope>NUCLEOTIDE SEQUENCE [LARGE SCALE GENOMIC DNA]</scope>
</reference>
<dbReference type="InterPro" id="IPR029063">
    <property type="entry name" value="SAM-dependent_MTases_sf"/>
</dbReference>
<dbReference type="EMBL" id="CAMXCT030004491">
    <property type="protein sequence ID" value="CAL4796614.1"/>
    <property type="molecule type" value="Genomic_DNA"/>
</dbReference>
<dbReference type="InterPro" id="IPR041698">
    <property type="entry name" value="Methyltransf_25"/>
</dbReference>
<dbReference type="AlphaFoldDB" id="A0A9P1DH21"/>
<gene>
    <name evidence="2" type="ORF">C1SCF055_LOCUS34673</name>
    <name evidence="3" type="ORF">C1SCF055_LOCUS38668</name>
</gene>
<accession>A0A9P1DH21</accession>
<dbReference type="EMBL" id="CAMXCT010006001">
    <property type="protein sequence ID" value="CAI4013715.1"/>
    <property type="molecule type" value="Genomic_DNA"/>
</dbReference>
<protein>
    <submittedName>
        <fullName evidence="5 6">Phthiotriol/phenolphthiotriol dimycocerosates methyltransferase 2</fullName>
    </submittedName>
</protein>
<dbReference type="GO" id="GO:0008168">
    <property type="term" value="F:methyltransferase activity"/>
    <property type="evidence" value="ECO:0007669"/>
    <property type="project" value="UniProtKB-KW"/>
</dbReference>
<evidence type="ECO:0000313" key="4">
    <source>
        <dbReference type="EMBL" id="CAL1162677.1"/>
    </source>
</evidence>
<evidence type="ECO:0000313" key="7">
    <source>
        <dbReference type="Proteomes" id="UP001152797"/>
    </source>
</evidence>
<organism evidence="2">
    <name type="scientific">Cladocopium goreaui</name>
    <dbReference type="NCBI Taxonomy" id="2562237"/>
    <lineage>
        <taxon>Eukaryota</taxon>
        <taxon>Sar</taxon>
        <taxon>Alveolata</taxon>
        <taxon>Dinophyceae</taxon>
        <taxon>Suessiales</taxon>
        <taxon>Symbiodiniaceae</taxon>
        <taxon>Cladocopium</taxon>
    </lineage>
</organism>
<evidence type="ECO:0000313" key="2">
    <source>
        <dbReference type="EMBL" id="CAI4009302.1"/>
    </source>
</evidence>
<dbReference type="EMBL" id="CAMXCT010004491">
    <property type="protein sequence ID" value="CAI4009302.1"/>
    <property type="molecule type" value="Genomic_DNA"/>
</dbReference>
<evidence type="ECO:0000313" key="5">
    <source>
        <dbReference type="EMBL" id="CAL4796614.1"/>
    </source>
</evidence>
<proteinExistence type="predicted"/>
<dbReference type="Pfam" id="PF13649">
    <property type="entry name" value="Methyltransf_25"/>
    <property type="match status" value="1"/>
</dbReference>
<dbReference type="Proteomes" id="UP001152797">
    <property type="component" value="Unassembled WGS sequence"/>
</dbReference>
<keyword evidence="7" id="KW-1185">Reference proteome</keyword>
<keyword evidence="5" id="KW-0808">Transferase</keyword>
<reference evidence="2" key="1">
    <citation type="submission" date="2022-10" db="EMBL/GenBank/DDBJ databases">
        <authorList>
            <person name="Chen Y."/>
            <person name="Dougan E. K."/>
            <person name="Chan C."/>
            <person name="Rhodes N."/>
            <person name="Thang M."/>
        </authorList>
    </citation>
    <scope>NUCLEOTIDE SEQUENCE</scope>
</reference>
<feature type="domain" description="Methyltransferase" evidence="1">
    <location>
        <begin position="141"/>
        <end position="236"/>
    </location>
</feature>
<dbReference type="SUPFAM" id="SSF53335">
    <property type="entry name" value="S-adenosyl-L-methionine-dependent methyltransferases"/>
    <property type="match status" value="1"/>
</dbReference>
<evidence type="ECO:0000313" key="6">
    <source>
        <dbReference type="EMBL" id="CAL4801027.1"/>
    </source>
</evidence>
<name>A0A9P1DH21_9DINO</name>
<evidence type="ECO:0000313" key="3">
    <source>
        <dbReference type="EMBL" id="CAI4013715.1"/>
    </source>
</evidence>
<dbReference type="EMBL" id="CAMXCT020006001">
    <property type="protein sequence ID" value="CAL1167090.1"/>
    <property type="molecule type" value="Genomic_DNA"/>
</dbReference>
<comment type="caution">
    <text evidence="2">The sequence shown here is derived from an EMBL/GenBank/DDBJ whole genome shotgun (WGS) entry which is preliminary data.</text>
</comment>
<dbReference type="OrthoDB" id="506498at2759"/>
<evidence type="ECO:0000259" key="1">
    <source>
        <dbReference type="Pfam" id="PF13649"/>
    </source>
</evidence>
<dbReference type="GO" id="GO:0032259">
    <property type="term" value="P:methylation"/>
    <property type="evidence" value="ECO:0007669"/>
    <property type="project" value="UniProtKB-KW"/>
</dbReference>
<dbReference type="EMBL" id="CAMXCT020004491">
    <property type="protein sequence ID" value="CAL1162677.1"/>
    <property type="molecule type" value="Genomic_DNA"/>
</dbReference>
<sequence length="304" mass="34317">MVPTRALTLRAKSAGHGRLCQVRWKHWGGHAPKGGYMAHLPDWREYLPETLASKVTFRLQKWWNQRRSADLYPEYLDICNSGGKFGTPIPEHQLVLRKGFPKGSWEWQMHMYGAALYYHMASSRGESIVNLDENMLRNKQVLELECMRGGGARYLAQVCGPERYVATDESEENIKICKAVHEPFPPGLTFQQVKIAEISNAFEAESFDALLCVEAGAELDKKELVQSAKHVLNPGGLLLLCDAFMQEQVRDLLQELQHGFEVEVCTDIGKWIRATGLSPVNIAETHSVFGVAGCTYMRIVARRL</sequence>
<keyword evidence="5" id="KW-0489">Methyltransferase</keyword>
<dbReference type="Gene3D" id="3.40.50.150">
    <property type="entry name" value="Vaccinia Virus protein VP39"/>
    <property type="match status" value="1"/>
</dbReference>
<dbReference type="CDD" id="cd02440">
    <property type="entry name" value="AdoMet_MTases"/>
    <property type="match status" value="1"/>
</dbReference>
<dbReference type="EMBL" id="CAMXCT030006001">
    <property type="protein sequence ID" value="CAL4801027.1"/>
    <property type="molecule type" value="Genomic_DNA"/>
</dbReference>